<evidence type="ECO:0000259" key="5">
    <source>
        <dbReference type="SMART" id="SM00644"/>
    </source>
</evidence>
<keyword evidence="3" id="KW-0378">Hydrolase</keyword>
<dbReference type="PANTHER" id="PTHR30417:SF1">
    <property type="entry name" value="N-ACETYLMURAMOYL-L-ALANINE AMIDASE AMID"/>
    <property type="match status" value="1"/>
</dbReference>
<dbReference type="RefSeq" id="WP_190926447.1">
    <property type="nucleotide sequence ID" value="NZ_JACXAC010000005.1"/>
</dbReference>
<dbReference type="EC" id="3.5.1.28" evidence="2"/>
<evidence type="ECO:0000256" key="3">
    <source>
        <dbReference type="ARBA" id="ARBA00022801"/>
    </source>
</evidence>
<evidence type="ECO:0000256" key="4">
    <source>
        <dbReference type="ARBA" id="ARBA00023316"/>
    </source>
</evidence>
<protein>
    <recommendedName>
        <fullName evidence="2">N-acetylmuramoyl-L-alanine amidase</fullName>
        <ecNumber evidence="2">3.5.1.28</ecNumber>
    </recommendedName>
</protein>
<dbReference type="Proteomes" id="UP000606003">
    <property type="component" value="Unassembled WGS sequence"/>
</dbReference>
<proteinExistence type="predicted"/>
<dbReference type="InterPro" id="IPR051206">
    <property type="entry name" value="NAMLAA_amidase_2"/>
</dbReference>
<dbReference type="PANTHER" id="PTHR30417">
    <property type="entry name" value="N-ACETYLMURAMOYL-L-ALANINE AMIDASE AMID"/>
    <property type="match status" value="1"/>
</dbReference>
<organism evidence="6 7">
    <name type="scientific">Hymenobacter armeniacus</name>
    <dbReference type="NCBI Taxonomy" id="2771358"/>
    <lineage>
        <taxon>Bacteria</taxon>
        <taxon>Pseudomonadati</taxon>
        <taxon>Bacteroidota</taxon>
        <taxon>Cytophagia</taxon>
        <taxon>Cytophagales</taxon>
        <taxon>Hymenobacteraceae</taxon>
        <taxon>Hymenobacter</taxon>
    </lineage>
</organism>
<comment type="catalytic activity">
    <reaction evidence="1">
        <text>Hydrolyzes the link between N-acetylmuramoyl residues and L-amino acid residues in certain cell-wall glycopeptides.</text>
        <dbReference type="EC" id="3.5.1.28"/>
    </reaction>
</comment>
<evidence type="ECO:0000256" key="1">
    <source>
        <dbReference type="ARBA" id="ARBA00001561"/>
    </source>
</evidence>
<gene>
    <name evidence="6" type="ORF">IC234_15785</name>
</gene>
<dbReference type="SUPFAM" id="SSF55846">
    <property type="entry name" value="N-acetylmuramoyl-L-alanine amidase-like"/>
    <property type="match status" value="1"/>
</dbReference>
<dbReference type="CDD" id="cd06583">
    <property type="entry name" value="PGRP"/>
    <property type="match status" value="1"/>
</dbReference>
<keyword evidence="7" id="KW-1185">Reference proteome</keyword>
<dbReference type="InterPro" id="IPR002502">
    <property type="entry name" value="Amidase_domain"/>
</dbReference>
<dbReference type="InterPro" id="IPR036505">
    <property type="entry name" value="Amidase/PGRP_sf"/>
</dbReference>
<feature type="domain" description="N-acetylmuramoyl-L-alanine amidase" evidence="5">
    <location>
        <begin position="27"/>
        <end position="170"/>
    </location>
</feature>
<evidence type="ECO:0000256" key="2">
    <source>
        <dbReference type="ARBA" id="ARBA00011901"/>
    </source>
</evidence>
<sequence>MKQYPDREFDILPAYLPLGTRRRGYALTAPGPNPLRARFLVAHDTGNPGSTAAGNVRYYRDTYLIKPPTSAHLFVDDHQILECVPALTAPPEKAWHVLYDRREDNILYGCNANDAAIGVEYCYGGAINADEAYRRYVWLLAYLCVHFGLDPRRDITGHCFLDPGRKFDPVAGLSHSRRTFPQLLADVTAIFQSIGGVLPDLPPLPSSVAAQGLVNIRQGEPFRRAPVARQVPAGAVLPVQGRVVGEAVSGNDDWYELSPGGLFCWSGAVR</sequence>
<dbReference type="Gene3D" id="3.40.80.10">
    <property type="entry name" value="Peptidoglycan recognition protein-like"/>
    <property type="match status" value="1"/>
</dbReference>
<dbReference type="Pfam" id="PF01510">
    <property type="entry name" value="Amidase_2"/>
    <property type="match status" value="1"/>
</dbReference>
<dbReference type="SMART" id="SM00644">
    <property type="entry name" value="Ami_2"/>
    <property type="match status" value="1"/>
</dbReference>
<evidence type="ECO:0000313" key="7">
    <source>
        <dbReference type="Proteomes" id="UP000606003"/>
    </source>
</evidence>
<name>A0ABR8JUF6_9BACT</name>
<comment type="caution">
    <text evidence="6">The sequence shown here is derived from an EMBL/GenBank/DDBJ whole genome shotgun (WGS) entry which is preliminary data.</text>
</comment>
<reference evidence="6 7" key="1">
    <citation type="submission" date="2020-09" db="EMBL/GenBank/DDBJ databases">
        <authorList>
            <person name="Kim M.K."/>
        </authorList>
    </citation>
    <scope>NUCLEOTIDE SEQUENCE [LARGE SCALE GENOMIC DNA]</scope>
    <source>
        <strain evidence="6 7">BT189</strain>
    </source>
</reference>
<evidence type="ECO:0000313" key="6">
    <source>
        <dbReference type="EMBL" id="MBD2723592.1"/>
    </source>
</evidence>
<dbReference type="EMBL" id="JACXAC010000005">
    <property type="protein sequence ID" value="MBD2723592.1"/>
    <property type="molecule type" value="Genomic_DNA"/>
</dbReference>
<keyword evidence="4" id="KW-0961">Cell wall biogenesis/degradation</keyword>
<accession>A0ABR8JUF6</accession>